<dbReference type="Gene3D" id="3.10.450.50">
    <property type="match status" value="1"/>
</dbReference>
<reference evidence="2 3" key="1">
    <citation type="submission" date="2023-07" db="EMBL/GenBank/DDBJ databases">
        <title>Description of novel actinomycetes strains, isolated from tidal flat sediment.</title>
        <authorList>
            <person name="Lu C."/>
        </authorList>
    </citation>
    <scope>NUCLEOTIDE SEQUENCE [LARGE SCALE GENOMIC DNA]</scope>
    <source>
        <strain evidence="2 3">SYSU T00b441</strain>
    </source>
</reference>
<protein>
    <submittedName>
        <fullName evidence="2">Nuclear transport factor 2 family protein</fullName>
    </submittedName>
</protein>
<dbReference type="Pfam" id="PF14534">
    <property type="entry name" value="DUF4440"/>
    <property type="match status" value="1"/>
</dbReference>
<dbReference type="RefSeq" id="WP_304600193.1">
    <property type="nucleotide sequence ID" value="NZ_JAUQYO010000001.1"/>
</dbReference>
<keyword evidence="3" id="KW-1185">Reference proteome</keyword>
<gene>
    <name evidence="2" type="ORF">Q6348_04945</name>
</gene>
<dbReference type="Proteomes" id="UP001232536">
    <property type="component" value="Unassembled WGS sequence"/>
</dbReference>
<dbReference type="InterPro" id="IPR032710">
    <property type="entry name" value="NTF2-like_dom_sf"/>
</dbReference>
<dbReference type="SUPFAM" id="SSF54427">
    <property type="entry name" value="NTF2-like"/>
    <property type="match status" value="1"/>
</dbReference>
<evidence type="ECO:0000259" key="1">
    <source>
        <dbReference type="Pfam" id="PF14534"/>
    </source>
</evidence>
<accession>A0ABT9DB55</accession>
<name>A0ABT9DB55_9CELL</name>
<proteinExistence type="predicted"/>
<evidence type="ECO:0000313" key="2">
    <source>
        <dbReference type="EMBL" id="MDO8106541.1"/>
    </source>
</evidence>
<dbReference type="InterPro" id="IPR027843">
    <property type="entry name" value="DUF4440"/>
</dbReference>
<organism evidence="2 3">
    <name type="scientific">Actinotalea lenta</name>
    <dbReference type="NCBI Taxonomy" id="3064654"/>
    <lineage>
        <taxon>Bacteria</taxon>
        <taxon>Bacillati</taxon>
        <taxon>Actinomycetota</taxon>
        <taxon>Actinomycetes</taxon>
        <taxon>Micrococcales</taxon>
        <taxon>Cellulomonadaceae</taxon>
        <taxon>Actinotalea</taxon>
    </lineage>
</organism>
<evidence type="ECO:0000313" key="3">
    <source>
        <dbReference type="Proteomes" id="UP001232536"/>
    </source>
</evidence>
<sequence length="120" mass="13590">MGDRELLADLERRGWRALSDTPDAAEAFYRELLDDDVEMLVPGGLRITDRAEALRSMSGAPWDGFVLEDVRVDLPRTGVGLVTYGVVARRGVVRYSAWICSTYVRRAEGWRLVLHQQTPR</sequence>
<comment type="caution">
    <text evidence="2">The sequence shown here is derived from an EMBL/GenBank/DDBJ whole genome shotgun (WGS) entry which is preliminary data.</text>
</comment>
<dbReference type="EMBL" id="JAUQYP010000001">
    <property type="protein sequence ID" value="MDO8106541.1"/>
    <property type="molecule type" value="Genomic_DNA"/>
</dbReference>
<feature type="domain" description="DUF4440" evidence="1">
    <location>
        <begin position="8"/>
        <end position="112"/>
    </location>
</feature>